<dbReference type="GO" id="GO:0015418">
    <property type="term" value="F:ABC-type quaternary ammonium compound transporting activity"/>
    <property type="evidence" value="ECO:0007669"/>
    <property type="project" value="UniProtKB-EC"/>
</dbReference>
<dbReference type="Pfam" id="PF00005">
    <property type="entry name" value="ABC_tran"/>
    <property type="match status" value="1"/>
</dbReference>
<sequence>MNDNGVAVELNDLTRLYGTTRALDGLTLHIQPGELVALLGPSGCGKTTALRILAGLDEATSGTVSVGGVDVSRVPANKRDMGMVFQAYSLFPHLTVLDNVAFGLKMRGKAKGDRLSRAADMLDLVGLGALGGRYAKELSGGQQQRVALARALAIQPRVLLLDEPLSALDAKVRTQLRDEIRRVQLDVGTTTLFVTHDQEEALAVADRVGVMSQGRLEQLAAPAELYANPATPFVADFVGLNNKVPAQVSGGRATLLGVSVAASSGSVDGPGLAMVRPESVTVTPDADGSATVSAVSFLGAISRVSVAVPDGPVVMAQMASSAARTLHPGDRVRLGVDSDGVLVTPREGHTSLTGSMPRSR</sequence>
<dbReference type="PANTHER" id="PTHR42781">
    <property type="entry name" value="SPERMIDINE/PUTRESCINE IMPORT ATP-BINDING PROTEIN POTA"/>
    <property type="match status" value="1"/>
</dbReference>
<name>A0A9X2YAG6_9MYCO</name>
<gene>
    <name evidence="6" type="ORF">H7H73_07210</name>
</gene>
<dbReference type="Gene3D" id="3.40.50.300">
    <property type="entry name" value="P-loop containing nucleotide triphosphate hydrolases"/>
    <property type="match status" value="1"/>
</dbReference>
<dbReference type="PROSITE" id="PS50893">
    <property type="entry name" value="ABC_TRANSPORTER_2"/>
    <property type="match status" value="1"/>
</dbReference>
<dbReference type="InterPro" id="IPR003439">
    <property type="entry name" value="ABC_transporter-like_ATP-bd"/>
</dbReference>
<reference evidence="6" key="2">
    <citation type="journal article" date="2022" name="BMC Genomics">
        <title>Comparative genome analysis of mycobacteria focusing on tRNA and non-coding RNA.</title>
        <authorList>
            <person name="Behra P.R.K."/>
            <person name="Pettersson B.M.F."/>
            <person name="Ramesh M."/>
            <person name="Das S."/>
            <person name="Dasgupta S."/>
            <person name="Kirsebom L.A."/>
        </authorList>
    </citation>
    <scope>NUCLEOTIDE SEQUENCE</scope>
    <source>
        <strain evidence="6">DSM 45406</strain>
    </source>
</reference>
<feature type="domain" description="ABC transporter" evidence="5">
    <location>
        <begin position="8"/>
        <end position="238"/>
    </location>
</feature>
<dbReference type="FunFam" id="3.40.50.300:FF:000425">
    <property type="entry name" value="Probable ABC transporter, ATP-binding subunit"/>
    <property type="match status" value="1"/>
</dbReference>
<dbReference type="PROSITE" id="PS00211">
    <property type="entry name" value="ABC_TRANSPORTER_1"/>
    <property type="match status" value="1"/>
</dbReference>
<dbReference type="EC" id="7.6.2.9" evidence="4"/>
<organism evidence="6 7">
    <name type="scientific">Mycolicibacterium rufum</name>
    <dbReference type="NCBI Taxonomy" id="318424"/>
    <lineage>
        <taxon>Bacteria</taxon>
        <taxon>Bacillati</taxon>
        <taxon>Actinomycetota</taxon>
        <taxon>Actinomycetes</taxon>
        <taxon>Mycobacteriales</taxon>
        <taxon>Mycobacteriaceae</taxon>
        <taxon>Mycolicibacterium</taxon>
    </lineage>
</organism>
<dbReference type="InterPro" id="IPR008995">
    <property type="entry name" value="Mo/tungstate-bd_C_term_dom"/>
</dbReference>
<dbReference type="InterPro" id="IPR003593">
    <property type="entry name" value="AAA+_ATPase"/>
</dbReference>
<dbReference type="SUPFAM" id="SSF52540">
    <property type="entry name" value="P-loop containing nucleoside triphosphate hydrolases"/>
    <property type="match status" value="1"/>
</dbReference>
<dbReference type="InterPro" id="IPR050093">
    <property type="entry name" value="ABC_SmlMolc_Importer"/>
</dbReference>
<evidence type="ECO:0000256" key="4">
    <source>
        <dbReference type="ARBA" id="ARBA00066388"/>
    </source>
</evidence>
<dbReference type="Pfam" id="PF08402">
    <property type="entry name" value="TOBE_2"/>
    <property type="match status" value="1"/>
</dbReference>
<reference evidence="6" key="1">
    <citation type="submission" date="2020-07" db="EMBL/GenBank/DDBJ databases">
        <authorList>
            <person name="Pettersson B.M.F."/>
            <person name="Behra P.R.K."/>
            <person name="Ramesh M."/>
            <person name="Das S."/>
            <person name="Dasgupta S."/>
            <person name="Kirsebom L.A."/>
        </authorList>
    </citation>
    <scope>NUCLEOTIDE SEQUENCE</scope>
    <source>
        <strain evidence="6">DSM 45406</strain>
    </source>
</reference>
<dbReference type="InterPro" id="IPR013611">
    <property type="entry name" value="Transp-assoc_OB_typ2"/>
</dbReference>
<keyword evidence="2" id="KW-0547">Nucleotide-binding</keyword>
<dbReference type="GO" id="GO:0016887">
    <property type="term" value="F:ATP hydrolysis activity"/>
    <property type="evidence" value="ECO:0007669"/>
    <property type="project" value="InterPro"/>
</dbReference>
<evidence type="ECO:0000259" key="5">
    <source>
        <dbReference type="PROSITE" id="PS50893"/>
    </source>
</evidence>
<dbReference type="InterPro" id="IPR027417">
    <property type="entry name" value="P-loop_NTPase"/>
</dbReference>
<comment type="caution">
    <text evidence="6">The sequence shown here is derived from an EMBL/GenBank/DDBJ whole genome shotgun (WGS) entry which is preliminary data.</text>
</comment>
<protein>
    <recommendedName>
        <fullName evidence="4">ABC-type quaternary amine transporter</fullName>
        <ecNumber evidence="4">7.6.2.9</ecNumber>
    </recommendedName>
</protein>
<dbReference type="InterPro" id="IPR017871">
    <property type="entry name" value="ABC_transporter-like_CS"/>
</dbReference>
<dbReference type="SUPFAM" id="SSF50331">
    <property type="entry name" value="MOP-like"/>
    <property type="match status" value="1"/>
</dbReference>
<accession>A0A9X2YAG6</accession>
<evidence type="ECO:0000256" key="2">
    <source>
        <dbReference type="ARBA" id="ARBA00022741"/>
    </source>
</evidence>
<dbReference type="GO" id="GO:0043190">
    <property type="term" value="C:ATP-binding cassette (ABC) transporter complex"/>
    <property type="evidence" value="ECO:0007669"/>
    <property type="project" value="InterPro"/>
</dbReference>
<evidence type="ECO:0000256" key="3">
    <source>
        <dbReference type="ARBA" id="ARBA00022840"/>
    </source>
</evidence>
<proteinExistence type="predicted"/>
<keyword evidence="1" id="KW-0813">Transport</keyword>
<dbReference type="Proteomes" id="UP001140272">
    <property type="component" value="Unassembled WGS sequence"/>
</dbReference>
<dbReference type="AlphaFoldDB" id="A0A9X2YAG6"/>
<evidence type="ECO:0000313" key="6">
    <source>
        <dbReference type="EMBL" id="MCV7070297.1"/>
    </source>
</evidence>
<dbReference type="GO" id="GO:0005524">
    <property type="term" value="F:ATP binding"/>
    <property type="evidence" value="ECO:0007669"/>
    <property type="project" value="UniProtKB-KW"/>
</dbReference>
<keyword evidence="3 6" id="KW-0067">ATP-binding</keyword>
<dbReference type="PANTHER" id="PTHR42781:SF4">
    <property type="entry name" value="SPERMIDINE_PUTRESCINE IMPORT ATP-BINDING PROTEIN POTA"/>
    <property type="match status" value="1"/>
</dbReference>
<evidence type="ECO:0000256" key="1">
    <source>
        <dbReference type="ARBA" id="ARBA00022448"/>
    </source>
</evidence>
<evidence type="ECO:0000313" key="7">
    <source>
        <dbReference type="Proteomes" id="UP001140272"/>
    </source>
</evidence>
<dbReference type="EMBL" id="JACKRN010000259">
    <property type="protein sequence ID" value="MCV7070297.1"/>
    <property type="molecule type" value="Genomic_DNA"/>
</dbReference>
<dbReference type="SMART" id="SM00382">
    <property type="entry name" value="AAA"/>
    <property type="match status" value="1"/>
</dbReference>